<dbReference type="PANTHER" id="PTHR34351:SF2">
    <property type="entry name" value="DUF58 DOMAIN-CONTAINING PROTEIN"/>
    <property type="match status" value="1"/>
</dbReference>
<reference evidence="2 3" key="1">
    <citation type="submission" date="2015-03" db="EMBL/GenBank/DDBJ databases">
        <title>Genome assembly of Sandaracinus amylolyticus DSM 53668.</title>
        <authorList>
            <person name="Sharma G."/>
            <person name="Subramanian S."/>
        </authorList>
    </citation>
    <scope>NUCLEOTIDE SEQUENCE [LARGE SCALE GENOMIC DNA]</scope>
    <source>
        <strain evidence="2 3">DSM 53668</strain>
    </source>
</reference>
<keyword evidence="1" id="KW-1133">Transmembrane helix</keyword>
<dbReference type="Proteomes" id="UP000034883">
    <property type="component" value="Chromosome"/>
</dbReference>
<dbReference type="EMBL" id="CP011125">
    <property type="protein sequence ID" value="AKF04097.1"/>
    <property type="molecule type" value="Genomic_DNA"/>
</dbReference>
<evidence type="ECO:0000256" key="1">
    <source>
        <dbReference type="SAM" id="Phobius"/>
    </source>
</evidence>
<feature type="transmembrane region" description="Helical" evidence="1">
    <location>
        <begin position="12"/>
        <end position="37"/>
    </location>
</feature>
<dbReference type="STRING" id="927083.DB32_001246"/>
<keyword evidence="1" id="KW-0472">Membrane</keyword>
<name>A0A0F6YHJ2_9BACT</name>
<accession>A0A0F6YHJ2</accession>
<organism evidence="2 3">
    <name type="scientific">Sandaracinus amylolyticus</name>
    <dbReference type="NCBI Taxonomy" id="927083"/>
    <lineage>
        <taxon>Bacteria</taxon>
        <taxon>Pseudomonadati</taxon>
        <taxon>Myxococcota</taxon>
        <taxon>Polyangia</taxon>
        <taxon>Polyangiales</taxon>
        <taxon>Sandaracinaceae</taxon>
        <taxon>Sandaracinus</taxon>
    </lineage>
</organism>
<sequence length="586" mass="64493">MSAARTHPLISMATVAFHLAGTFALPIVVGLVAALFLEVSQVAETAPTLLLFTVVFLFPVFLMQLVGIVRKTRIEVAQLRAERRERGEPIALGFERWMEVLARHAAVITPRGYSLLFAGLVFLVAALGFQWGDLGLVATMGLLLFYGVVGVTSFLSAFLVRGFAREAERRRANVRREMSPAVVLSGEPGEERFHLIGVPVPPGYHLLVEDVLPDELGTETRHVIGAGVRTQEAIVSGKLRRSPRGLYRLGPATIGYQDVLGLTRVSVAAVASCELKVLPRFRPLEIVEPPRSKHQSPDVVVRPHRFPQEDFFRFREYARGDDTRRIHWKLSVRAGRLTLRMPESREQSVRTVVLVLDAFLPGRGTGDDAVGLADVLDALVETWVSLAAELVDRGDAVTLVAAVDDGRGGLRIESVSGRAPRTRWQDLGARARWQDRFDLPALLESVGPATDGVAVSARFDAPPPLPFQGQRFTWIYRKPEEALGPPEPGFWTVYLGGAGLGTRLLAMIRLPFPVGSDENTLGARWRRYRYERARYDARQRLRARVRRGAQSVVAALIARGDAVYTLEPGPVAHRLVGVSAGRGGVM</sequence>
<feature type="transmembrane region" description="Helical" evidence="1">
    <location>
        <begin position="113"/>
        <end position="131"/>
    </location>
</feature>
<dbReference type="AlphaFoldDB" id="A0A0F6YHJ2"/>
<evidence type="ECO:0000313" key="3">
    <source>
        <dbReference type="Proteomes" id="UP000034883"/>
    </source>
</evidence>
<proteinExistence type="predicted"/>
<gene>
    <name evidence="2" type="ORF">DB32_001246</name>
</gene>
<feature type="transmembrane region" description="Helical" evidence="1">
    <location>
        <begin position="49"/>
        <end position="69"/>
    </location>
</feature>
<dbReference type="KEGG" id="samy:DB32_001246"/>
<dbReference type="RefSeq" id="WP_053231477.1">
    <property type="nucleotide sequence ID" value="NZ_CP011125.1"/>
</dbReference>
<keyword evidence="1" id="KW-0812">Transmembrane</keyword>
<protein>
    <submittedName>
        <fullName evidence="2">Uncharacterized protein</fullName>
    </submittedName>
</protein>
<dbReference type="PANTHER" id="PTHR34351">
    <property type="entry name" value="SLR1927 PROTEIN-RELATED"/>
    <property type="match status" value="1"/>
</dbReference>
<feature type="transmembrane region" description="Helical" evidence="1">
    <location>
        <begin position="143"/>
        <end position="164"/>
    </location>
</feature>
<keyword evidence="3" id="KW-1185">Reference proteome</keyword>
<evidence type="ECO:0000313" key="2">
    <source>
        <dbReference type="EMBL" id="AKF04097.1"/>
    </source>
</evidence>
<dbReference type="OrthoDB" id="9778037at2"/>